<reference evidence="2" key="2">
    <citation type="submission" date="2020-09" db="EMBL/GenBank/DDBJ databases">
        <authorList>
            <person name="Sun Q."/>
            <person name="Kim S."/>
        </authorList>
    </citation>
    <scope>NUCLEOTIDE SEQUENCE</scope>
    <source>
        <strain evidence="2">KCTC 32020</strain>
    </source>
</reference>
<evidence type="ECO:0000313" key="2">
    <source>
        <dbReference type="EMBL" id="GHE27741.1"/>
    </source>
</evidence>
<organism evidence="2 3">
    <name type="scientific">Vulcaniibacterium thermophilum</name>
    <dbReference type="NCBI Taxonomy" id="1169913"/>
    <lineage>
        <taxon>Bacteria</taxon>
        <taxon>Pseudomonadati</taxon>
        <taxon>Pseudomonadota</taxon>
        <taxon>Gammaproteobacteria</taxon>
        <taxon>Lysobacterales</taxon>
        <taxon>Lysobacteraceae</taxon>
        <taxon>Vulcaniibacterium</taxon>
    </lineage>
</organism>
<comment type="caution">
    <text evidence="2">The sequence shown here is derived from an EMBL/GenBank/DDBJ whole genome shotgun (WGS) entry which is preliminary data.</text>
</comment>
<reference evidence="2" key="1">
    <citation type="journal article" date="2014" name="Int. J. Syst. Evol. Microbiol.">
        <title>Complete genome sequence of Corynebacterium casei LMG S-19264T (=DSM 44701T), isolated from a smear-ripened cheese.</title>
        <authorList>
            <consortium name="US DOE Joint Genome Institute (JGI-PGF)"/>
            <person name="Walter F."/>
            <person name="Albersmeier A."/>
            <person name="Kalinowski J."/>
            <person name="Ruckert C."/>
        </authorList>
    </citation>
    <scope>NUCLEOTIDE SEQUENCE</scope>
    <source>
        <strain evidence="2">KCTC 32020</strain>
    </source>
</reference>
<dbReference type="PANTHER" id="PTHR38590">
    <property type="entry name" value="BLL0828 PROTEIN"/>
    <property type="match status" value="1"/>
</dbReference>
<dbReference type="EMBL" id="BNCF01000002">
    <property type="protein sequence ID" value="GHE27741.1"/>
    <property type="molecule type" value="Genomic_DNA"/>
</dbReference>
<dbReference type="RefSeq" id="WP_146472035.1">
    <property type="nucleotide sequence ID" value="NZ_BNCF01000002.1"/>
</dbReference>
<dbReference type="Pfam" id="PF04480">
    <property type="entry name" value="DUF559"/>
    <property type="match status" value="1"/>
</dbReference>
<accession>A0A918YWH7</accession>
<evidence type="ECO:0000313" key="3">
    <source>
        <dbReference type="Proteomes" id="UP000636453"/>
    </source>
</evidence>
<keyword evidence="2" id="KW-0540">Nuclease</keyword>
<keyword evidence="3" id="KW-1185">Reference proteome</keyword>
<dbReference type="CDD" id="cd01038">
    <property type="entry name" value="Endonuclease_DUF559"/>
    <property type="match status" value="1"/>
</dbReference>
<protein>
    <submittedName>
        <fullName evidence="2">Endonuclease</fullName>
    </submittedName>
</protein>
<dbReference type="SUPFAM" id="SSF52980">
    <property type="entry name" value="Restriction endonuclease-like"/>
    <property type="match status" value="1"/>
</dbReference>
<keyword evidence="2" id="KW-0378">Hydrolase</keyword>
<dbReference type="Gene3D" id="3.40.960.10">
    <property type="entry name" value="VSR Endonuclease"/>
    <property type="match status" value="1"/>
</dbReference>
<dbReference type="AlphaFoldDB" id="A0A918YWH7"/>
<dbReference type="PANTHER" id="PTHR38590:SF1">
    <property type="entry name" value="BLL0828 PROTEIN"/>
    <property type="match status" value="1"/>
</dbReference>
<feature type="domain" description="DUF559" evidence="1">
    <location>
        <begin position="6"/>
        <end position="109"/>
    </location>
</feature>
<gene>
    <name evidence="2" type="ORF">GCM10007167_06550</name>
</gene>
<dbReference type="Proteomes" id="UP000636453">
    <property type="component" value="Unassembled WGS sequence"/>
</dbReference>
<dbReference type="InterPro" id="IPR047216">
    <property type="entry name" value="Endonuclease_DUF559_bact"/>
</dbReference>
<dbReference type="InterPro" id="IPR011335">
    <property type="entry name" value="Restrct_endonuc-II-like"/>
</dbReference>
<dbReference type="OrthoDB" id="9798754at2"/>
<proteinExistence type="predicted"/>
<evidence type="ECO:0000259" key="1">
    <source>
        <dbReference type="Pfam" id="PF04480"/>
    </source>
</evidence>
<keyword evidence="2" id="KW-0255">Endonuclease</keyword>
<sequence>MEAIWKNARTLRNRATDAERALWQRLRGRQLLGLKFRRQYPIAGYIADFACVEAKLVIELDGGQHAEQLAYDHERSRRMAVNGYRELRFWNHDVLLRPDDVLAEIARVVQTPPRPSPASRGG</sequence>
<dbReference type="GO" id="GO:0004519">
    <property type="term" value="F:endonuclease activity"/>
    <property type="evidence" value="ECO:0007669"/>
    <property type="project" value="UniProtKB-KW"/>
</dbReference>
<name>A0A918YWH7_9GAMM</name>
<dbReference type="InterPro" id="IPR007569">
    <property type="entry name" value="DUF559"/>
</dbReference>